<dbReference type="PANTHER" id="PTHR35330:SF1">
    <property type="entry name" value="SIROHEME BIOSYNTHESIS PROTEIN MET8"/>
    <property type="match status" value="1"/>
</dbReference>
<dbReference type="SUPFAM" id="SSF75615">
    <property type="entry name" value="Siroheme synthase middle domains-like"/>
    <property type="match status" value="1"/>
</dbReference>
<keyword evidence="10" id="KW-1185">Reference proteome</keyword>
<feature type="domain" description="Siroheme synthase central" evidence="8">
    <location>
        <begin position="119"/>
        <end position="145"/>
    </location>
</feature>
<dbReference type="SUPFAM" id="SSF51735">
    <property type="entry name" value="NAD(P)-binding Rossmann-fold domains"/>
    <property type="match status" value="1"/>
</dbReference>
<dbReference type="InterPro" id="IPR006367">
    <property type="entry name" value="Sirohaem_synthase_N"/>
</dbReference>
<dbReference type="Gene3D" id="1.10.8.610">
    <property type="entry name" value="SirC, precorrin-2 dehydrogenase, C-terminal helical domain-like"/>
    <property type="match status" value="1"/>
</dbReference>
<dbReference type="GO" id="GO:0019354">
    <property type="term" value="P:siroheme biosynthetic process"/>
    <property type="evidence" value="ECO:0007669"/>
    <property type="project" value="UniProtKB-UniPathway"/>
</dbReference>
<evidence type="ECO:0000256" key="1">
    <source>
        <dbReference type="ARBA" id="ARBA00005010"/>
    </source>
</evidence>
<dbReference type="AlphaFoldDB" id="A0A0K2SQU2"/>
<evidence type="ECO:0000256" key="5">
    <source>
        <dbReference type="ARBA" id="ARBA00023244"/>
    </source>
</evidence>
<evidence type="ECO:0000256" key="4">
    <source>
        <dbReference type="ARBA" id="ARBA00023027"/>
    </source>
</evidence>
<sequence length="219" mass="23727">MPYYPIFLNLEGRRCIVVGGGEEAASKVRGLLESGARVVVTSGFLEPGLAQLAQRNEVEWVPRAYEPGDLEGAALVIVACSEPEVKRRVAAEARALGVLVNAVDLPACCDFISPALVRRGGLVLAVSTGGRSPALARLLRERLEKEYDAAYGPYVEILGRARRQVLERVPNVEARRAVLHAMARDEAVLDLCRQDSRAEAEERLMRLLDDAVTAGGGRP</sequence>
<accession>A0A0K2SQU2</accession>
<dbReference type="GO" id="GO:0043115">
    <property type="term" value="F:precorrin-2 dehydrogenase activity"/>
    <property type="evidence" value="ECO:0007669"/>
    <property type="project" value="UniProtKB-EC"/>
</dbReference>
<proteinExistence type="predicted"/>
<dbReference type="InterPro" id="IPR028161">
    <property type="entry name" value="Met8-like"/>
</dbReference>
<evidence type="ECO:0000256" key="2">
    <source>
        <dbReference type="ARBA" id="ARBA00012400"/>
    </source>
</evidence>
<dbReference type="Pfam" id="PF10414">
    <property type="entry name" value="CysG_dimeriser"/>
    <property type="match status" value="1"/>
</dbReference>
<dbReference type="InterPro" id="IPR036291">
    <property type="entry name" value="NAD(P)-bd_dom_sf"/>
</dbReference>
<evidence type="ECO:0000259" key="7">
    <source>
        <dbReference type="Pfam" id="PF10414"/>
    </source>
</evidence>
<evidence type="ECO:0000313" key="9">
    <source>
        <dbReference type="EMBL" id="BAS29169.1"/>
    </source>
</evidence>
<dbReference type="Pfam" id="PF13241">
    <property type="entry name" value="NAD_binding_7"/>
    <property type="match status" value="1"/>
</dbReference>
<dbReference type="PANTHER" id="PTHR35330">
    <property type="entry name" value="SIROHEME BIOSYNTHESIS PROTEIN MET8"/>
    <property type="match status" value="1"/>
</dbReference>
<comment type="pathway">
    <text evidence="1">Porphyrin-containing compound metabolism; siroheme biosynthesis; sirohydrochlorin from precorrin-2: step 1/1.</text>
</comment>
<name>A0A0K2SQU2_LIMPI</name>
<evidence type="ECO:0000256" key="3">
    <source>
        <dbReference type="ARBA" id="ARBA00023002"/>
    </source>
</evidence>
<dbReference type="NCBIfam" id="TIGR01470">
    <property type="entry name" value="cysG_Nterm"/>
    <property type="match status" value="1"/>
</dbReference>
<dbReference type="STRING" id="1555112.LIP_3357"/>
<dbReference type="Pfam" id="PF14824">
    <property type="entry name" value="Sirohm_synth_M"/>
    <property type="match status" value="1"/>
</dbReference>
<protein>
    <recommendedName>
        <fullName evidence="2">precorrin-2 dehydrogenase</fullName>
        <ecNumber evidence="2">1.3.1.76</ecNumber>
    </recommendedName>
</protein>
<keyword evidence="4" id="KW-0520">NAD</keyword>
<evidence type="ECO:0000313" key="10">
    <source>
        <dbReference type="Proteomes" id="UP000065807"/>
    </source>
</evidence>
<dbReference type="GO" id="GO:0004325">
    <property type="term" value="F:ferrochelatase activity"/>
    <property type="evidence" value="ECO:0007669"/>
    <property type="project" value="InterPro"/>
</dbReference>
<feature type="domain" description="Sirohaem synthase dimerisation" evidence="7">
    <location>
        <begin position="150"/>
        <end position="208"/>
    </location>
</feature>
<dbReference type="KEGG" id="lpil:LIP_3357"/>
<gene>
    <name evidence="9" type="ORF">LIP_3357</name>
</gene>
<dbReference type="EMBL" id="AP014924">
    <property type="protein sequence ID" value="BAS29169.1"/>
    <property type="molecule type" value="Genomic_DNA"/>
</dbReference>
<comment type="catalytic activity">
    <reaction evidence="6">
        <text>precorrin-2 + NAD(+) = sirohydrochlorin + NADH + 2 H(+)</text>
        <dbReference type="Rhea" id="RHEA:15613"/>
        <dbReference type="ChEBI" id="CHEBI:15378"/>
        <dbReference type="ChEBI" id="CHEBI:57540"/>
        <dbReference type="ChEBI" id="CHEBI:57945"/>
        <dbReference type="ChEBI" id="CHEBI:58351"/>
        <dbReference type="ChEBI" id="CHEBI:58827"/>
        <dbReference type="EC" id="1.3.1.76"/>
    </reaction>
</comment>
<evidence type="ECO:0000259" key="8">
    <source>
        <dbReference type="Pfam" id="PF14824"/>
    </source>
</evidence>
<dbReference type="InterPro" id="IPR028281">
    <property type="entry name" value="Sirohaem_synthase_central"/>
</dbReference>
<dbReference type="OrthoDB" id="9773765at2"/>
<dbReference type="RefSeq" id="WP_068140584.1">
    <property type="nucleotide sequence ID" value="NZ_AP014924.1"/>
</dbReference>
<dbReference type="InterPro" id="IPR042518">
    <property type="entry name" value="SirC_C"/>
</dbReference>
<dbReference type="UniPathway" id="UPA00262">
    <property type="reaction ID" value="UER00222"/>
</dbReference>
<evidence type="ECO:0000256" key="6">
    <source>
        <dbReference type="ARBA" id="ARBA00047561"/>
    </source>
</evidence>
<reference evidence="10" key="2">
    <citation type="journal article" date="2016" name="Int. J. Syst. Evol. Microbiol.">
        <title>Complete genome sequence and cell structure of Limnochorda pilosa, a Gram-negative spore-former within the phylum Firmicutes.</title>
        <authorList>
            <person name="Watanabe M."/>
            <person name="Kojima H."/>
            <person name="Fukui M."/>
        </authorList>
    </citation>
    <scope>NUCLEOTIDE SEQUENCE [LARGE SCALE GENOMIC DNA]</scope>
    <source>
        <strain evidence="10">HC45</strain>
    </source>
</reference>
<keyword evidence="3" id="KW-0560">Oxidoreductase</keyword>
<keyword evidence="5" id="KW-0627">Porphyrin biosynthesis</keyword>
<dbReference type="Gene3D" id="3.40.50.720">
    <property type="entry name" value="NAD(P)-binding Rossmann-like Domain"/>
    <property type="match status" value="1"/>
</dbReference>
<dbReference type="Proteomes" id="UP000065807">
    <property type="component" value="Chromosome"/>
</dbReference>
<dbReference type="EC" id="1.3.1.76" evidence="2"/>
<reference evidence="10" key="1">
    <citation type="submission" date="2015-07" db="EMBL/GenBank/DDBJ databases">
        <title>Complete genome sequence and phylogenetic analysis of Limnochorda pilosa.</title>
        <authorList>
            <person name="Watanabe M."/>
            <person name="Kojima H."/>
            <person name="Fukui M."/>
        </authorList>
    </citation>
    <scope>NUCLEOTIDE SEQUENCE [LARGE SCALE GENOMIC DNA]</scope>
    <source>
        <strain evidence="10">HC45</strain>
    </source>
</reference>
<dbReference type="InterPro" id="IPR019478">
    <property type="entry name" value="Sirohaem_synthase_dimer_dom"/>
</dbReference>
<organism evidence="9 10">
    <name type="scientific">Limnochorda pilosa</name>
    <dbReference type="NCBI Taxonomy" id="1555112"/>
    <lineage>
        <taxon>Bacteria</taxon>
        <taxon>Bacillati</taxon>
        <taxon>Bacillota</taxon>
        <taxon>Limnochordia</taxon>
        <taxon>Limnochordales</taxon>
        <taxon>Limnochordaceae</taxon>
        <taxon>Limnochorda</taxon>
    </lineage>
</organism>